<name>A0A371Q8T9_STRIH</name>
<gene>
    <name evidence="3" type="ORF">DY245_06600</name>
</gene>
<protein>
    <submittedName>
        <fullName evidence="3">Uncharacterized protein</fullName>
    </submittedName>
</protein>
<organism evidence="3 4">
    <name type="scientific">Streptomyces inhibens</name>
    <dbReference type="NCBI Taxonomy" id="2293571"/>
    <lineage>
        <taxon>Bacteria</taxon>
        <taxon>Bacillati</taxon>
        <taxon>Actinomycetota</taxon>
        <taxon>Actinomycetes</taxon>
        <taxon>Kitasatosporales</taxon>
        <taxon>Streptomycetaceae</taxon>
        <taxon>Streptomyces</taxon>
    </lineage>
</organism>
<evidence type="ECO:0000256" key="2">
    <source>
        <dbReference type="SAM" id="Phobius"/>
    </source>
</evidence>
<feature type="transmembrane region" description="Helical" evidence="2">
    <location>
        <begin position="20"/>
        <end position="41"/>
    </location>
</feature>
<evidence type="ECO:0000313" key="4">
    <source>
        <dbReference type="Proteomes" id="UP000262477"/>
    </source>
</evidence>
<evidence type="ECO:0000313" key="3">
    <source>
        <dbReference type="EMBL" id="REK91112.1"/>
    </source>
</evidence>
<dbReference type="Proteomes" id="UP000262477">
    <property type="component" value="Unassembled WGS sequence"/>
</dbReference>
<keyword evidence="2" id="KW-0812">Transmembrane</keyword>
<accession>A0A371Q8T9</accession>
<proteinExistence type="predicted"/>
<dbReference type="AlphaFoldDB" id="A0A371Q8T9"/>
<dbReference type="OrthoDB" id="419058at2"/>
<evidence type="ECO:0000256" key="1">
    <source>
        <dbReference type="SAM" id="MobiDB-lite"/>
    </source>
</evidence>
<sequence length="195" mass="21507">MATALIIGLWAIKARGGLRLGFAAALVGGFGVWFWESIITVPPDPTTAVRPRQVLAQDRRAFWIIALLSGSLGAVVLALLIVLKVFYDVGLRDGLWWGLMVTPVIGLGVGCVYSAWWRFLVVRLPLAVLGQVSWRLMGFLADAHEHRGVLRQVGAVHQFRHRNLQRHLAAPLPPPPPPPQQPWSSGPVRDRPDRS</sequence>
<feature type="region of interest" description="Disordered" evidence="1">
    <location>
        <begin position="170"/>
        <end position="195"/>
    </location>
</feature>
<reference evidence="3 4" key="1">
    <citation type="submission" date="2018-08" db="EMBL/GenBank/DDBJ databases">
        <title>Streptomyces NEAU-D10 sp. nov., a novel Actinomycete isolated from soil.</title>
        <authorList>
            <person name="Jin L."/>
        </authorList>
    </citation>
    <scope>NUCLEOTIDE SEQUENCE [LARGE SCALE GENOMIC DNA]</scope>
    <source>
        <strain evidence="3 4">NEAU-D10</strain>
    </source>
</reference>
<feature type="compositionally biased region" description="Pro residues" evidence="1">
    <location>
        <begin position="171"/>
        <end position="181"/>
    </location>
</feature>
<keyword evidence="4" id="KW-1185">Reference proteome</keyword>
<feature type="transmembrane region" description="Helical" evidence="2">
    <location>
        <begin position="95"/>
        <end position="116"/>
    </location>
</feature>
<dbReference type="EMBL" id="QUAC01000042">
    <property type="protein sequence ID" value="REK91112.1"/>
    <property type="molecule type" value="Genomic_DNA"/>
</dbReference>
<comment type="caution">
    <text evidence="3">The sequence shown here is derived from an EMBL/GenBank/DDBJ whole genome shotgun (WGS) entry which is preliminary data.</text>
</comment>
<feature type="transmembrane region" description="Helical" evidence="2">
    <location>
        <begin position="61"/>
        <end position="83"/>
    </location>
</feature>
<keyword evidence="2" id="KW-1133">Transmembrane helix</keyword>
<keyword evidence="2" id="KW-0472">Membrane</keyword>